<evidence type="ECO:0000256" key="5">
    <source>
        <dbReference type="SAM" id="MobiDB-lite"/>
    </source>
</evidence>
<keyword evidence="3" id="KW-0804">Transcription</keyword>
<evidence type="ECO:0000313" key="7">
    <source>
        <dbReference type="EMBL" id="MBM6704392.1"/>
    </source>
</evidence>
<comment type="caution">
    <text evidence="7">The sequence shown here is derived from an EMBL/GenBank/DDBJ whole genome shotgun (WGS) entry which is preliminary data.</text>
</comment>
<reference evidence="7 8" key="1">
    <citation type="journal article" date="2021" name="Sci. Rep.">
        <title>The distribution of antibiotic resistance genes in chicken gut microbiota commensals.</title>
        <authorList>
            <person name="Juricova H."/>
            <person name="Matiasovicova J."/>
            <person name="Kubasova T."/>
            <person name="Cejkova D."/>
            <person name="Rychlik I."/>
        </authorList>
    </citation>
    <scope>NUCLEOTIDE SEQUENCE [LARGE SCALE GENOMIC DNA]</scope>
    <source>
        <strain evidence="7 8">An829</strain>
    </source>
</reference>
<dbReference type="Proteomes" id="UP000715095">
    <property type="component" value="Unassembled WGS sequence"/>
</dbReference>
<dbReference type="PANTHER" id="PTHR30055">
    <property type="entry name" value="HTH-TYPE TRANSCRIPTIONAL REGULATOR RUTR"/>
    <property type="match status" value="1"/>
</dbReference>
<proteinExistence type="predicted"/>
<sequence>MRKSARALANRDAEHIRARAEAKSPAPKRGRQGIKENRKGEMSRKAMLTAARRLIVENGIETLSHNTVASALGMSKSAVIWHFPTKRALWEALIVEYVEHLEAELDRHCAPFVRAGLAPDRAILPAMRSWFGSFSANREGWIEVGAALIGLARHDAALIEPIRAWYRELYARLSSSGLERTAAFAAMMAFDGFFNASKMGILVLSREDADSVQKAVLRTVFGDLPVGVPETNSDKVSIASSEAQ</sequence>
<dbReference type="InterPro" id="IPR009057">
    <property type="entry name" value="Homeodomain-like_sf"/>
</dbReference>
<dbReference type="Gene3D" id="1.10.357.10">
    <property type="entry name" value="Tetracycline Repressor, domain 2"/>
    <property type="match status" value="1"/>
</dbReference>
<feature type="compositionally biased region" description="Basic and acidic residues" evidence="5">
    <location>
        <begin position="33"/>
        <end position="42"/>
    </location>
</feature>
<dbReference type="InterPro" id="IPR041479">
    <property type="entry name" value="TetR_CgmR_C"/>
</dbReference>
<dbReference type="PROSITE" id="PS50977">
    <property type="entry name" value="HTH_TETR_2"/>
    <property type="match status" value="1"/>
</dbReference>
<feature type="compositionally biased region" description="Basic and acidic residues" evidence="5">
    <location>
        <begin position="9"/>
        <end position="22"/>
    </location>
</feature>
<accession>A0ABS2DSV6</accession>
<feature type="domain" description="HTH tetR-type" evidence="6">
    <location>
        <begin position="41"/>
        <end position="101"/>
    </location>
</feature>
<evidence type="ECO:0000256" key="3">
    <source>
        <dbReference type="ARBA" id="ARBA00023163"/>
    </source>
</evidence>
<evidence type="ECO:0000256" key="1">
    <source>
        <dbReference type="ARBA" id="ARBA00023015"/>
    </source>
</evidence>
<dbReference type="InterPro" id="IPR001647">
    <property type="entry name" value="HTH_TetR"/>
</dbReference>
<dbReference type="PANTHER" id="PTHR30055:SF234">
    <property type="entry name" value="HTH-TYPE TRANSCRIPTIONAL REGULATOR BETI"/>
    <property type="match status" value="1"/>
</dbReference>
<dbReference type="EMBL" id="JACJJC010000011">
    <property type="protein sequence ID" value="MBM6704392.1"/>
    <property type="molecule type" value="Genomic_DNA"/>
</dbReference>
<dbReference type="RefSeq" id="WP_205103153.1">
    <property type="nucleotide sequence ID" value="NZ_JACJJC010000011.1"/>
</dbReference>
<evidence type="ECO:0000259" key="6">
    <source>
        <dbReference type="PROSITE" id="PS50977"/>
    </source>
</evidence>
<organism evidence="7 8">
    <name type="scientific">Sutterella massiliensis</name>
    <dbReference type="NCBI Taxonomy" id="1816689"/>
    <lineage>
        <taxon>Bacteria</taxon>
        <taxon>Pseudomonadati</taxon>
        <taxon>Pseudomonadota</taxon>
        <taxon>Betaproteobacteria</taxon>
        <taxon>Burkholderiales</taxon>
        <taxon>Sutterellaceae</taxon>
        <taxon>Sutterella</taxon>
    </lineage>
</organism>
<dbReference type="SUPFAM" id="SSF46689">
    <property type="entry name" value="Homeodomain-like"/>
    <property type="match status" value="1"/>
</dbReference>
<evidence type="ECO:0000256" key="2">
    <source>
        <dbReference type="ARBA" id="ARBA00023125"/>
    </source>
</evidence>
<keyword evidence="1" id="KW-0805">Transcription regulation</keyword>
<name>A0ABS2DSV6_9BURK</name>
<feature type="region of interest" description="Disordered" evidence="5">
    <location>
        <begin position="1"/>
        <end position="42"/>
    </location>
</feature>
<gene>
    <name evidence="7" type="ORF">H6A60_07840</name>
</gene>
<feature type="DNA-binding region" description="H-T-H motif" evidence="4">
    <location>
        <begin position="64"/>
        <end position="83"/>
    </location>
</feature>
<dbReference type="Pfam" id="PF00440">
    <property type="entry name" value="TetR_N"/>
    <property type="match status" value="1"/>
</dbReference>
<dbReference type="InterPro" id="IPR050109">
    <property type="entry name" value="HTH-type_TetR-like_transc_reg"/>
</dbReference>
<evidence type="ECO:0000256" key="4">
    <source>
        <dbReference type="PROSITE-ProRule" id="PRU00335"/>
    </source>
</evidence>
<protein>
    <submittedName>
        <fullName evidence="7">TetR/AcrR family transcriptional regulator</fullName>
    </submittedName>
</protein>
<evidence type="ECO:0000313" key="8">
    <source>
        <dbReference type="Proteomes" id="UP000715095"/>
    </source>
</evidence>
<keyword evidence="8" id="KW-1185">Reference proteome</keyword>
<dbReference type="Pfam" id="PF17937">
    <property type="entry name" value="TetR_C_28"/>
    <property type="match status" value="1"/>
</dbReference>
<keyword evidence="2 4" id="KW-0238">DNA-binding</keyword>
<dbReference type="PRINTS" id="PR00455">
    <property type="entry name" value="HTHTETR"/>
</dbReference>